<accession>A0A3E1K695</accession>
<dbReference type="Gene3D" id="3.20.20.140">
    <property type="entry name" value="Metal-dependent hydrolases"/>
    <property type="match status" value="1"/>
</dbReference>
<dbReference type="PANTHER" id="PTHR43135:SF3">
    <property type="entry name" value="ALPHA-D-RIBOSE 1-METHYLPHOSPHONATE 5-TRIPHOSPHATE DIPHOSPHATASE"/>
    <property type="match status" value="1"/>
</dbReference>
<dbReference type="PANTHER" id="PTHR43135">
    <property type="entry name" value="ALPHA-D-RIBOSE 1-METHYLPHOSPHONATE 5-TRIPHOSPHATE DIPHOSPHATASE"/>
    <property type="match status" value="1"/>
</dbReference>
<proteinExistence type="predicted"/>
<dbReference type="Proteomes" id="UP000260351">
    <property type="component" value="Unassembled WGS sequence"/>
</dbReference>
<feature type="region of interest" description="Disordered" evidence="1">
    <location>
        <begin position="415"/>
        <end position="435"/>
    </location>
</feature>
<protein>
    <submittedName>
        <fullName evidence="4">Amidohydrolase</fullName>
    </submittedName>
</protein>
<dbReference type="Gene3D" id="2.30.40.10">
    <property type="entry name" value="Urease, subunit C, domain 1"/>
    <property type="match status" value="1"/>
</dbReference>
<sequence length="435" mass="46240">MRSLSHGLAAILLLVAIPSAVTAQTRAFVGARIIPIDGDPINNGALVVVDGAIEAVGARDDISIPEGAEVVELESDSVIMPGIVDTHSHVGDVSGGDRSGPIQPEARAMDSVNVLSSGMKRALSGGITSVNIMPGSGHLISGQTVYLKLREGNAITDLAYRFEDGGIAGGMKMANGTNPMRQPPFPGTRAKSAALVRAEYIKAQEYAEKVASAEAGEAPPRDLGLEALAEVLSGKRMVHFHSHRHDDLMTAMRLKEEFDFRMVLHHTSEAWRVADEIAAADVPVSLILIDSPGGKLEAKNMLARSAPALERAGADVALHTDDWVTDSRYFLRMAGMAIRAGLSREAALEALTIRGAEMLDIADQVGTLTPGKDADFVILSGDPFSVYTRVLETWVEGERRFDLDDEDDRLVAEGGFNALSDDDGNGHIHGHGGTE</sequence>
<comment type="caution">
    <text evidence="4">The sequence shown here is derived from an EMBL/GenBank/DDBJ whole genome shotgun (WGS) entry which is preliminary data.</text>
</comment>
<evidence type="ECO:0000256" key="2">
    <source>
        <dbReference type="SAM" id="SignalP"/>
    </source>
</evidence>
<evidence type="ECO:0000256" key="1">
    <source>
        <dbReference type="SAM" id="MobiDB-lite"/>
    </source>
</evidence>
<dbReference type="SUPFAM" id="SSF51556">
    <property type="entry name" value="Metallo-dependent hydrolases"/>
    <property type="match status" value="1"/>
</dbReference>
<feature type="signal peptide" evidence="2">
    <location>
        <begin position="1"/>
        <end position="23"/>
    </location>
</feature>
<evidence type="ECO:0000259" key="3">
    <source>
        <dbReference type="Pfam" id="PF01979"/>
    </source>
</evidence>
<dbReference type="SUPFAM" id="SSF51338">
    <property type="entry name" value="Composite domain of metallo-dependent hydrolases"/>
    <property type="match status" value="1"/>
</dbReference>
<dbReference type="InterPro" id="IPR051781">
    <property type="entry name" value="Metallo-dep_Hydrolase"/>
</dbReference>
<feature type="chain" id="PRO_5017784161" evidence="2">
    <location>
        <begin position="24"/>
        <end position="435"/>
    </location>
</feature>
<dbReference type="InterPro" id="IPR011059">
    <property type="entry name" value="Metal-dep_hydrolase_composite"/>
</dbReference>
<evidence type="ECO:0000313" key="4">
    <source>
        <dbReference type="EMBL" id="RFF29542.1"/>
    </source>
</evidence>
<reference evidence="4 5" key="1">
    <citation type="submission" date="2018-08" db="EMBL/GenBank/DDBJ databases">
        <title>Wenzhouxiangella salilacus sp. nov., a novel bacterium isolated from a saline lake in Xinjiang Province, China.</title>
        <authorList>
            <person name="Han S."/>
        </authorList>
    </citation>
    <scope>NUCLEOTIDE SEQUENCE [LARGE SCALE GENOMIC DNA]</scope>
    <source>
        <strain evidence="4 5">XDB06</strain>
    </source>
</reference>
<dbReference type="RefSeq" id="WP_116651568.1">
    <property type="nucleotide sequence ID" value="NZ_QUZK01000046.1"/>
</dbReference>
<dbReference type="InterPro" id="IPR032466">
    <property type="entry name" value="Metal_Hydrolase"/>
</dbReference>
<evidence type="ECO:0000313" key="5">
    <source>
        <dbReference type="Proteomes" id="UP000260351"/>
    </source>
</evidence>
<gene>
    <name evidence="4" type="ORF">DZC52_12625</name>
</gene>
<keyword evidence="5" id="KW-1185">Reference proteome</keyword>
<feature type="domain" description="Amidohydrolase-related" evidence="3">
    <location>
        <begin position="78"/>
        <end position="400"/>
    </location>
</feature>
<keyword evidence="4" id="KW-0378">Hydrolase</keyword>
<dbReference type="GO" id="GO:0016810">
    <property type="term" value="F:hydrolase activity, acting on carbon-nitrogen (but not peptide) bonds"/>
    <property type="evidence" value="ECO:0007669"/>
    <property type="project" value="InterPro"/>
</dbReference>
<dbReference type="InterPro" id="IPR006680">
    <property type="entry name" value="Amidohydro-rel"/>
</dbReference>
<organism evidence="4 5">
    <name type="scientific">Wenzhouxiangella sediminis</name>
    <dbReference type="NCBI Taxonomy" id="1792836"/>
    <lineage>
        <taxon>Bacteria</taxon>
        <taxon>Pseudomonadati</taxon>
        <taxon>Pseudomonadota</taxon>
        <taxon>Gammaproteobacteria</taxon>
        <taxon>Chromatiales</taxon>
        <taxon>Wenzhouxiangellaceae</taxon>
        <taxon>Wenzhouxiangella</taxon>
    </lineage>
</organism>
<dbReference type="Pfam" id="PF01979">
    <property type="entry name" value="Amidohydro_1"/>
    <property type="match status" value="1"/>
</dbReference>
<name>A0A3E1K695_9GAMM</name>
<keyword evidence="2" id="KW-0732">Signal</keyword>
<dbReference type="OrthoDB" id="783596at2"/>
<dbReference type="AlphaFoldDB" id="A0A3E1K695"/>
<dbReference type="EMBL" id="QUZK01000046">
    <property type="protein sequence ID" value="RFF29542.1"/>
    <property type="molecule type" value="Genomic_DNA"/>
</dbReference>